<dbReference type="Gene3D" id="3.20.20.100">
    <property type="entry name" value="NADP-dependent oxidoreductase domain"/>
    <property type="match status" value="1"/>
</dbReference>
<evidence type="ECO:0000256" key="3">
    <source>
        <dbReference type="ARBA" id="ARBA00023014"/>
    </source>
</evidence>
<dbReference type="InterPro" id="IPR017896">
    <property type="entry name" value="4Fe4S_Fe-S-bd"/>
</dbReference>
<organism evidence="5 6">
    <name type="scientific">Alkaliphilus pronyensis</name>
    <dbReference type="NCBI Taxonomy" id="1482732"/>
    <lineage>
        <taxon>Bacteria</taxon>
        <taxon>Bacillati</taxon>
        <taxon>Bacillota</taxon>
        <taxon>Clostridia</taxon>
        <taxon>Peptostreptococcales</taxon>
        <taxon>Natronincolaceae</taxon>
        <taxon>Alkaliphilus</taxon>
    </lineage>
</organism>
<evidence type="ECO:0000313" key="5">
    <source>
        <dbReference type="EMBL" id="KAB3536318.1"/>
    </source>
</evidence>
<comment type="caution">
    <text evidence="5">The sequence shown here is derived from an EMBL/GenBank/DDBJ whole genome shotgun (WGS) entry which is preliminary data.</text>
</comment>
<reference evidence="5 6" key="1">
    <citation type="submission" date="2019-10" db="EMBL/GenBank/DDBJ databases">
        <title>Alkaliphilus serpentinus sp. nov. and Alkaliphilus pronyensis sp. nov., two novel anaerobic alkaliphilic species isolated from the serpentinized-hosted hydrothermal field of the Prony Bay (New Caledonia).</title>
        <authorList>
            <person name="Postec A."/>
        </authorList>
    </citation>
    <scope>NUCLEOTIDE SEQUENCE [LARGE SCALE GENOMIC DNA]</scope>
    <source>
        <strain evidence="5 6">LacV</strain>
    </source>
</reference>
<dbReference type="PANTHER" id="PTHR43312:SF1">
    <property type="entry name" value="NADP-DEPENDENT OXIDOREDUCTASE DOMAIN-CONTAINING PROTEIN"/>
    <property type="match status" value="1"/>
</dbReference>
<dbReference type="PANTHER" id="PTHR43312">
    <property type="entry name" value="D-THREO-ALDOSE 1-DEHYDROGENASE"/>
    <property type="match status" value="1"/>
</dbReference>
<dbReference type="GO" id="GO:0051536">
    <property type="term" value="F:iron-sulfur cluster binding"/>
    <property type="evidence" value="ECO:0007669"/>
    <property type="project" value="UniProtKB-KW"/>
</dbReference>
<name>A0A6I0F1T9_9FIRM</name>
<accession>A0A6I0F1T9</accession>
<dbReference type="SUPFAM" id="SSF46548">
    <property type="entry name" value="alpha-helical ferredoxin"/>
    <property type="match status" value="1"/>
</dbReference>
<protein>
    <submittedName>
        <fullName evidence="5">Aldo/keto reductase</fullName>
    </submittedName>
</protein>
<dbReference type="PROSITE" id="PS00198">
    <property type="entry name" value="4FE4S_FER_1"/>
    <property type="match status" value="1"/>
</dbReference>
<keyword evidence="6" id="KW-1185">Reference proteome</keyword>
<dbReference type="GO" id="GO:0016491">
    <property type="term" value="F:oxidoreductase activity"/>
    <property type="evidence" value="ECO:0007669"/>
    <property type="project" value="InterPro"/>
</dbReference>
<dbReference type="InterPro" id="IPR053135">
    <property type="entry name" value="AKR2_Oxidoreductase"/>
</dbReference>
<proteinExistence type="predicted"/>
<dbReference type="Pfam" id="PF00248">
    <property type="entry name" value="Aldo_ket_red"/>
    <property type="match status" value="1"/>
</dbReference>
<keyword evidence="1" id="KW-0479">Metal-binding</keyword>
<dbReference type="Pfam" id="PF13534">
    <property type="entry name" value="Fer4_17"/>
    <property type="match status" value="1"/>
</dbReference>
<dbReference type="GO" id="GO:0046872">
    <property type="term" value="F:metal ion binding"/>
    <property type="evidence" value="ECO:0007669"/>
    <property type="project" value="UniProtKB-KW"/>
</dbReference>
<keyword evidence="3" id="KW-0411">Iron-sulfur</keyword>
<evidence type="ECO:0000259" key="4">
    <source>
        <dbReference type="PROSITE" id="PS51379"/>
    </source>
</evidence>
<dbReference type="InterPro" id="IPR036812">
    <property type="entry name" value="NAD(P)_OxRdtase_dom_sf"/>
</dbReference>
<dbReference type="InterPro" id="IPR020471">
    <property type="entry name" value="AKR"/>
</dbReference>
<dbReference type="InterPro" id="IPR023210">
    <property type="entry name" value="NADP_OxRdtase_dom"/>
</dbReference>
<dbReference type="PRINTS" id="PR00069">
    <property type="entry name" value="ALDKETRDTASE"/>
</dbReference>
<dbReference type="SUPFAM" id="SSF51430">
    <property type="entry name" value="NAD(P)-linked oxidoreductase"/>
    <property type="match status" value="1"/>
</dbReference>
<dbReference type="PROSITE" id="PS51379">
    <property type="entry name" value="4FE4S_FER_2"/>
    <property type="match status" value="1"/>
</dbReference>
<dbReference type="InterPro" id="IPR017900">
    <property type="entry name" value="4Fe4S_Fe_S_CS"/>
</dbReference>
<dbReference type="CDD" id="cd19100">
    <property type="entry name" value="AKR_unchar"/>
    <property type="match status" value="1"/>
</dbReference>
<dbReference type="EMBL" id="WBZC01000012">
    <property type="protein sequence ID" value="KAB3536318.1"/>
    <property type="molecule type" value="Genomic_DNA"/>
</dbReference>
<dbReference type="AlphaFoldDB" id="A0A6I0F1T9"/>
<sequence length="339" mass="38736">MEQRRLGRSNFSVGVIGFGGIPLQRLDEKEAIDIVRLAAKEEINFIDTARAYGKSEELIGKSIQGIRENLIIATKSTARDYDSMKKDIEISLNNLRCQWIDLYQLHLVKTQQQYQQIMSEDGAYRALKEAQDKGLIKEIGITSHSKEMLEMAIETDYFSTIQFPYNIVEQQGVQLFKRAYDRSIGVIIMKPLAGGALHKGELALRYILENPHISVIIPGMDTKEQVIENSSVGKSFRPLTEEERKELKEIQDELGTSFCRRCGYCHPCPQGIDIPAQFIMEGYYTRYELKDWALERYSGLPKIASNCIECGTCEPRCPYDLPIRKMLKDVANKLEGKNY</sequence>
<evidence type="ECO:0000256" key="2">
    <source>
        <dbReference type="ARBA" id="ARBA00023004"/>
    </source>
</evidence>
<evidence type="ECO:0000313" key="6">
    <source>
        <dbReference type="Proteomes" id="UP000432715"/>
    </source>
</evidence>
<gene>
    <name evidence="5" type="ORF">F8154_04380</name>
</gene>
<dbReference type="RefSeq" id="WP_151860374.1">
    <property type="nucleotide sequence ID" value="NZ_WBZC01000012.1"/>
</dbReference>
<feature type="domain" description="4Fe-4S ferredoxin-type" evidence="4">
    <location>
        <begin position="299"/>
        <end position="329"/>
    </location>
</feature>
<dbReference type="Proteomes" id="UP000432715">
    <property type="component" value="Unassembled WGS sequence"/>
</dbReference>
<dbReference type="OrthoDB" id="9773828at2"/>
<keyword evidence="2" id="KW-0408">Iron</keyword>
<evidence type="ECO:0000256" key="1">
    <source>
        <dbReference type="ARBA" id="ARBA00022723"/>
    </source>
</evidence>